<organism evidence="2 3">
    <name type="scientific">Nonomuraea terrae</name>
    <dbReference type="NCBI Taxonomy" id="2530383"/>
    <lineage>
        <taxon>Bacteria</taxon>
        <taxon>Bacillati</taxon>
        <taxon>Actinomycetota</taxon>
        <taxon>Actinomycetes</taxon>
        <taxon>Streptosporangiales</taxon>
        <taxon>Streptosporangiaceae</taxon>
        <taxon>Nonomuraea</taxon>
    </lineage>
</organism>
<protein>
    <recommendedName>
        <fullName evidence="1">Glucose-methanol-choline oxidoreductase C-terminal domain-containing protein</fullName>
    </recommendedName>
</protein>
<gene>
    <name evidence="2" type="ORF">E1286_32475</name>
</gene>
<evidence type="ECO:0000313" key="2">
    <source>
        <dbReference type="EMBL" id="TDD41518.1"/>
    </source>
</evidence>
<dbReference type="Proteomes" id="UP000295302">
    <property type="component" value="Unassembled WGS sequence"/>
</dbReference>
<dbReference type="InterPro" id="IPR007867">
    <property type="entry name" value="GMC_OxRtase_C"/>
</dbReference>
<dbReference type="Gene3D" id="3.50.50.60">
    <property type="entry name" value="FAD/NAD(P)-binding domain"/>
    <property type="match status" value="1"/>
</dbReference>
<comment type="caution">
    <text evidence="2">The sequence shown here is derived from an EMBL/GenBank/DDBJ whole genome shotgun (WGS) entry which is preliminary data.</text>
</comment>
<dbReference type="Pfam" id="PF05199">
    <property type="entry name" value="GMC_oxred_C"/>
    <property type="match status" value="1"/>
</dbReference>
<evidence type="ECO:0000259" key="1">
    <source>
        <dbReference type="Pfam" id="PF05199"/>
    </source>
</evidence>
<sequence>MDGWSFDDLLRGLRVADASVIPAIPSANTNATVYAIAERAAELVTALVPGA</sequence>
<name>A0A4R4YAC2_9ACTN</name>
<dbReference type="SUPFAM" id="SSF51905">
    <property type="entry name" value="FAD/NAD(P)-binding domain"/>
    <property type="match status" value="1"/>
</dbReference>
<evidence type="ECO:0000313" key="3">
    <source>
        <dbReference type="Proteomes" id="UP000295302"/>
    </source>
</evidence>
<accession>A0A4R4YAC2</accession>
<feature type="domain" description="Glucose-methanol-choline oxidoreductase C-terminal" evidence="1">
    <location>
        <begin position="11"/>
        <end position="37"/>
    </location>
</feature>
<dbReference type="InterPro" id="IPR036188">
    <property type="entry name" value="FAD/NAD-bd_sf"/>
</dbReference>
<reference evidence="2 3" key="1">
    <citation type="submission" date="2019-03" db="EMBL/GenBank/DDBJ databases">
        <title>Draft genome sequences of novel Actinobacteria.</title>
        <authorList>
            <person name="Sahin N."/>
            <person name="Ay H."/>
            <person name="Saygin H."/>
        </authorList>
    </citation>
    <scope>NUCLEOTIDE SEQUENCE [LARGE SCALE GENOMIC DNA]</scope>
    <source>
        <strain evidence="2 3">CH32</strain>
    </source>
</reference>
<dbReference type="OrthoDB" id="4306062at2"/>
<proteinExistence type="predicted"/>
<dbReference type="GO" id="GO:0016614">
    <property type="term" value="F:oxidoreductase activity, acting on CH-OH group of donors"/>
    <property type="evidence" value="ECO:0007669"/>
    <property type="project" value="InterPro"/>
</dbReference>
<dbReference type="EMBL" id="SMKQ01000141">
    <property type="protein sequence ID" value="TDD41518.1"/>
    <property type="molecule type" value="Genomic_DNA"/>
</dbReference>
<keyword evidence="3" id="KW-1185">Reference proteome</keyword>
<dbReference type="AlphaFoldDB" id="A0A4R4YAC2"/>